<sequence length="35" mass="3776">MRSLEGDAGYAWSLLGKIRAVENRSYAVQSFATGA</sequence>
<dbReference type="AlphaFoldDB" id="A0A6J6ZZP2"/>
<evidence type="ECO:0000313" key="1">
    <source>
        <dbReference type="EMBL" id="CAB4826106.1"/>
    </source>
</evidence>
<reference evidence="1" key="1">
    <citation type="submission" date="2020-05" db="EMBL/GenBank/DDBJ databases">
        <authorList>
            <person name="Chiriac C."/>
            <person name="Salcher M."/>
            <person name="Ghai R."/>
            <person name="Kavagutti S V."/>
        </authorList>
    </citation>
    <scope>NUCLEOTIDE SEQUENCE</scope>
</reference>
<gene>
    <name evidence="1" type="ORF">UFOPK3204_00508</name>
</gene>
<dbReference type="EMBL" id="CAFABK010000015">
    <property type="protein sequence ID" value="CAB4826106.1"/>
    <property type="molecule type" value="Genomic_DNA"/>
</dbReference>
<organism evidence="1">
    <name type="scientific">freshwater metagenome</name>
    <dbReference type="NCBI Taxonomy" id="449393"/>
    <lineage>
        <taxon>unclassified sequences</taxon>
        <taxon>metagenomes</taxon>
        <taxon>ecological metagenomes</taxon>
    </lineage>
</organism>
<protein>
    <submittedName>
        <fullName evidence="1">Unannotated protein</fullName>
    </submittedName>
</protein>
<name>A0A6J6ZZP2_9ZZZZ</name>
<proteinExistence type="predicted"/>
<accession>A0A6J6ZZP2</accession>